<evidence type="ECO:0000313" key="1">
    <source>
        <dbReference type="EMBL" id="EIG27651.1"/>
    </source>
</evidence>
<accession>I2NP90</accession>
<name>I2NP90_9PAST</name>
<comment type="caution">
    <text evidence="1">The sequence shown here is derived from an EMBL/GenBank/DDBJ whole genome shotgun (WGS) entry which is preliminary data.</text>
</comment>
<organism evidence="1 2">
    <name type="scientific">Haemophilus paraphrohaemolyticus HK411</name>
    <dbReference type="NCBI Taxonomy" id="1095743"/>
    <lineage>
        <taxon>Bacteria</taxon>
        <taxon>Pseudomonadati</taxon>
        <taxon>Pseudomonadota</taxon>
        <taxon>Gammaproteobacteria</taxon>
        <taxon>Pasteurellales</taxon>
        <taxon>Pasteurellaceae</taxon>
        <taxon>Haemophilus</taxon>
    </lineage>
</organism>
<dbReference type="PATRIC" id="fig|1095743.3.peg.235"/>
<protein>
    <submittedName>
        <fullName evidence="1">Uncharacterized protein</fullName>
    </submittedName>
</protein>
<dbReference type="AlphaFoldDB" id="I2NP90"/>
<sequence length="88" mass="9265">ASKTINAGHIVSKSITAKELNVESLSAISADLGAITGGSLNINNRFKVSNQGQMEMRAAAGNVGLVINNNQIIVYDERGNVRVKIGQL</sequence>
<dbReference type="EMBL" id="AJMU01000012">
    <property type="protein sequence ID" value="EIG27651.1"/>
    <property type="molecule type" value="Genomic_DNA"/>
</dbReference>
<feature type="non-terminal residue" evidence="1">
    <location>
        <position position="1"/>
    </location>
</feature>
<gene>
    <name evidence="1" type="ORF">HMPREF1054_2041</name>
</gene>
<reference evidence="1 2" key="1">
    <citation type="submission" date="2012-04" db="EMBL/GenBank/DDBJ databases">
        <authorList>
            <person name="Harkins D.M."/>
            <person name="Madupu R."/>
            <person name="Durkin A.S."/>
            <person name="Torralba M."/>
            <person name="Methe B."/>
            <person name="Sutton G.G."/>
            <person name="Nelson K.E."/>
        </authorList>
    </citation>
    <scope>NUCLEOTIDE SEQUENCE [LARGE SCALE GENOMIC DNA]</scope>
    <source>
        <strain evidence="1 2">HK411</strain>
    </source>
</reference>
<dbReference type="eggNOG" id="COG3064">
    <property type="taxonomic scope" value="Bacteria"/>
</dbReference>
<proteinExistence type="predicted"/>
<dbReference type="Proteomes" id="UP000003345">
    <property type="component" value="Unassembled WGS sequence"/>
</dbReference>
<evidence type="ECO:0000313" key="2">
    <source>
        <dbReference type="Proteomes" id="UP000003345"/>
    </source>
</evidence>